<dbReference type="FunFam" id="3.90.850.10:FF:000002">
    <property type="entry name" value="2-hydroxyhepta-2,4-diene-1,7-dioate isomerase"/>
    <property type="match status" value="1"/>
</dbReference>
<organism evidence="4 5">
    <name type="scientific">Octadecabacter arcticus 238</name>
    <dbReference type="NCBI Taxonomy" id="391616"/>
    <lineage>
        <taxon>Bacteria</taxon>
        <taxon>Pseudomonadati</taxon>
        <taxon>Pseudomonadota</taxon>
        <taxon>Alphaproteobacteria</taxon>
        <taxon>Rhodobacterales</taxon>
        <taxon>Roseobacteraceae</taxon>
        <taxon>Octadecabacter</taxon>
    </lineage>
</organism>
<dbReference type="InterPro" id="IPR051121">
    <property type="entry name" value="FAH"/>
</dbReference>
<dbReference type="GO" id="GO:0046872">
    <property type="term" value="F:metal ion binding"/>
    <property type="evidence" value="ECO:0007669"/>
    <property type="project" value="UniProtKB-KW"/>
</dbReference>
<evidence type="ECO:0000256" key="1">
    <source>
        <dbReference type="ARBA" id="ARBA00010211"/>
    </source>
</evidence>
<reference evidence="4 5" key="1">
    <citation type="journal article" date="2013" name="PLoS ONE">
        <title>Poles Apart: Arctic and Antarctic Octadecabacter strains Share High Genome Plasticity and a New Type of Xanthorhodopsin.</title>
        <authorList>
            <person name="Vollmers J."/>
            <person name="Voget S."/>
            <person name="Dietrich S."/>
            <person name="Gollnow K."/>
            <person name="Smits M."/>
            <person name="Meyer K."/>
            <person name="Brinkhoff T."/>
            <person name="Simon M."/>
            <person name="Daniel R."/>
        </authorList>
    </citation>
    <scope>NUCLEOTIDE SEQUENCE [LARGE SCALE GENOMIC DNA]</scope>
    <source>
        <strain evidence="4 5">238</strain>
    </source>
</reference>
<dbReference type="SUPFAM" id="SSF56529">
    <property type="entry name" value="FAH"/>
    <property type="match status" value="1"/>
</dbReference>
<proteinExistence type="inferred from homology"/>
<dbReference type="GO" id="GO:0019752">
    <property type="term" value="P:carboxylic acid metabolic process"/>
    <property type="evidence" value="ECO:0007669"/>
    <property type="project" value="UniProtKB-ARBA"/>
</dbReference>
<evidence type="ECO:0000256" key="2">
    <source>
        <dbReference type="ARBA" id="ARBA00022723"/>
    </source>
</evidence>
<sequence length="284" mass="30514">MRLSSYLTADGTASYGTVQDGKLHDAGKTLRSTFPDLRAALTAGALDQVKAAAEAGDVLDMADVTLLSPVPNPDKIICIGLNYMTHITETGRDKPAKPSIFTRYPSSVVGHDVPMIRPTASDWFDFEGELAVIIGKAGRHISEADAMAYVGGYSCFNDGSIRDYQRHTSQFWAGKNFVDSGSMGPWLVTTDGMTDPAAQSMETRLNGEVVQSTPISDLAFNIPELIAYLSIVTELLPGDIIATGTPSGVGLFREPKLFMQHGDRIEVEISGIGTLSNPIQDEAR</sequence>
<gene>
    <name evidence="4" type="ORF">OA238_c45750</name>
</gene>
<dbReference type="eggNOG" id="COG0179">
    <property type="taxonomic scope" value="Bacteria"/>
</dbReference>
<comment type="similarity">
    <text evidence="1">Belongs to the FAH family.</text>
</comment>
<dbReference type="OrthoDB" id="5197601at2"/>
<dbReference type="AlphaFoldDB" id="M9RX48"/>
<dbReference type="GO" id="GO:0016853">
    <property type="term" value="F:isomerase activity"/>
    <property type="evidence" value="ECO:0007669"/>
    <property type="project" value="UniProtKB-ARBA"/>
</dbReference>
<evidence type="ECO:0000313" key="4">
    <source>
        <dbReference type="EMBL" id="AGI74435.1"/>
    </source>
</evidence>
<evidence type="ECO:0000313" key="5">
    <source>
        <dbReference type="Proteomes" id="UP000004688"/>
    </source>
</evidence>
<dbReference type="Pfam" id="PF01557">
    <property type="entry name" value="FAA_hydrolase"/>
    <property type="match status" value="1"/>
</dbReference>
<dbReference type="InterPro" id="IPR011234">
    <property type="entry name" value="Fumarylacetoacetase-like_C"/>
</dbReference>
<dbReference type="Gene3D" id="3.90.850.10">
    <property type="entry name" value="Fumarylacetoacetase-like, C-terminal domain"/>
    <property type="match status" value="1"/>
</dbReference>
<dbReference type="PANTHER" id="PTHR42796:SF4">
    <property type="entry name" value="FUMARYLACETOACETATE HYDROLASE DOMAIN-CONTAINING PROTEIN 2A"/>
    <property type="match status" value="1"/>
</dbReference>
<protein>
    <submittedName>
        <fullName evidence="4">Putative fumarylacetoacetate hydrolase domain-containing protein</fullName>
    </submittedName>
</protein>
<dbReference type="KEGG" id="oar:OA238_c45750"/>
<dbReference type="GO" id="GO:0016787">
    <property type="term" value="F:hydrolase activity"/>
    <property type="evidence" value="ECO:0007669"/>
    <property type="project" value="UniProtKB-KW"/>
</dbReference>
<feature type="domain" description="Fumarylacetoacetase-like C-terminal" evidence="3">
    <location>
        <begin position="75"/>
        <end position="279"/>
    </location>
</feature>
<dbReference type="STRING" id="391616.OA238_c45750"/>
<evidence type="ECO:0000259" key="3">
    <source>
        <dbReference type="Pfam" id="PF01557"/>
    </source>
</evidence>
<dbReference type="EMBL" id="CP003742">
    <property type="protein sequence ID" value="AGI74435.1"/>
    <property type="molecule type" value="Genomic_DNA"/>
</dbReference>
<dbReference type="InterPro" id="IPR036663">
    <property type="entry name" value="Fumarylacetoacetase_C_sf"/>
</dbReference>
<keyword evidence="5" id="KW-1185">Reference proteome</keyword>
<dbReference type="Proteomes" id="UP000004688">
    <property type="component" value="Chromosome"/>
</dbReference>
<keyword evidence="4" id="KW-0378">Hydrolase</keyword>
<keyword evidence="2" id="KW-0479">Metal-binding</keyword>
<dbReference type="HOGENOM" id="CLU_028458_3_0_5"/>
<accession>M9RX48</accession>
<dbReference type="PANTHER" id="PTHR42796">
    <property type="entry name" value="FUMARYLACETOACETATE HYDROLASE DOMAIN-CONTAINING PROTEIN 2A-RELATED"/>
    <property type="match status" value="1"/>
</dbReference>
<dbReference type="RefSeq" id="WP_015497370.1">
    <property type="nucleotide sequence ID" value="NC_020908.1"/>
</dbReference>
<name>M9RX48_9RHOB</name>